<evidence type="ECO:0000313" key="2">
    <source>
        <dbReference type="EMBL" id="PWJ12899.1"/>
    </source>
</evidence>
<reference evidence="3" key="1">
    <citation type="submission" date="2016-10" db="EMBL/GenBank/DDBJ databases">
        <authorList>
            <person name="Cai Z."/>
        </authorList>
    </citation>
    <scope>NUCLEOTIDE SEQUENCE [LARGE SCALE GENOMIC DNA]</scope>
    <source>
        <strain evidence="3">DSM 25227</strain>
    </source>
</reference>
<gene>
    <name evidence="2" type="ORF">BCF38_11535</name>
    <name evidence="3" type="ORF">SAMN05421539_11535</name>
</gene>
<dbReference type="OrthoDB" id="9888202at2"/>
<dbReference type="SUPFAM" id="SSF51126">
    <property type="entry name" value="Pectin lyase-like"/>
    <property type="match status" value="1"/>
</dbReference>
<feature type="signal peptide" evidence="1">
    <location>
        <begin position="1"/>
        <end position="29"/>
    </location>
</feature>
<dbReference type="AlphaFoldDB" id="A0A2Y9B6V3"/>
<dbReference type="Proteomes" id="UP000245839">
    <property type="component" value="Unassembled WGS sequence"/>
</dbReference>
<evidence type="ECO:0000313" key="3">
    <source>
        <dbReference type="EMBL" id="SSA50707.1"/>
    </source>
</evidence>
<evidence type="ECO:0000313" key="5">
    <source>
        <dbReference type="Proteomes" id="UP000251571"/>
    </source>
</evidence>
<dbReference type="Proteomes" id="UP000251571">
    <property type="component" value="Unassembled WGS sequence"/>
</dbReference>
<organism evidence="3 5">
    <name type="scientific">Jannaschia seohaensis</name>
    <dbReference type="NCBI Taxonomy" id="475081"/>
    <lineage>
        <taxon>Bacteria</taxon>
        <taxon>Pseudomonadati</taxon>
        <taxon>Pseudomonadota</taxon>
        <taxon>Alphaproteobacteria</taxon>
        <taxon>Rhodobacterales</taxon>
        <taxon>Roseobacteraceae</taxon>
        <taxon>Jannaschia</taxon>
    </lineage>
</organism>
<sequence>MRGFLRWAGAVLPALSVAAVLAASGSTRAGDTGPGAAVFGLRNLAGEAAVPTPLPDGTYRAGGGVFAARGGLLRPAAALGDAVPGRHRLTGPGGMAQELILRAGARCVSTTGELRAVLALSVAEKSGLTVCLNPGRYMDLDGRDFPDAFLDPEARAPIVFEATDPEARPVLNMWMMRSTDPDRPNGGVVLRDLDFLLDDVPALPPGATGFVGIRSAVTLASRGETRAVLLERLHVRGTLGQARAGQTELERNLSGIRGLRLRDVVIRDNRFEGIVNAIAVGGTGIVVEDNRMRHSWGDFLRLSPQLLGGGDCAETRGVTVRRNVMSHVWSNNRIHPDFVHLFAASNVSCDVSDVLIEGNIAFPGRDGLLQPGFGAGLRGTPPGPVPARLPADDRVQHRLIGPGRATLPAPDCADGRGPRFGVQSDPTSAGPIRLEPPPGAVLRVGRSGPVPSLTLTAPGETWLLRCQADARTGRPYWQALPALPYIQGVFSNALPGRAAYSDITVRHNLLWVTAPAAVSFRDPDDRGIAVTRNSFLRPWPGDIDGDGVPNGLGDGFNTLFNSGFAMMDAAAGHELRGNVLGFSGGADDAGNDAGLRHDDGGRSLLARFALGPDGAFSPETASAAVALARPRADGLLAGRAMGAVGPTPDQDPYDWSWVRDW</sequence>
<dbReference type="EMBL" id="QGDJ01000015">
    <property type="protein sequence ID" value="PWJ12899.1"/>
    <property type="molecule type" value="Genomic_DNA"/>
</dbReference>
<evidence type="ECO:0000256" key="1">
    <source>
        <dbReference type="SAM" id="SignalP"/>
    </source>
</evidence>
<reference evidence="2 4" key="3">
    <citation type="submission" date="2018-03" db="EMBL/GenBank/DDBJ databases">
        <title>Genomic Encyclopedia of Archaeal and Bacterial Type Strains, Phase II (KMG-II): from individual species to whole genera.</title>
        <authorList>
            <person name="Goeker M."/>
        </authorList>
    </citation>
    <scope>NUCLEOTIDE SEQUENCE [LARGE SCALE GENOMIC DNA]</scope>
    <source>
        <strain evidence="2 4">DSM 25227</strain>
    </source>
</reference>
<dbReference type="Gene3D" id="2.160.20.10">
    <property type="entry name" value="Single-stranded right-handed beta-helix, Pectin lyase-like"/>
    <property type="match status" value="1"/>
</dbReference>
<reference evidence="5" key="2">
    <citation type="submission" date="2016-10" db="EMBL/GenBank/DDBJ databases">
        <authorList>
            <person name="Varghese N."/>
            <person name="Submissions S."/>
        </authorList>
    </citation>
    <scope>NUCLEOTIDE SEQUENCE [LARGE SCALE GENOMIC DNA]</scope>
    <source>
        <strain evidence="5">DSM 25227</strain>
    </source>
</reference>
<dbReference type="EMBL" id="UETC01000015">
    <property type="protein sequence ID" value="SSA50707.1"/>
    <property type="molecule type" value="Genomic_DNA"/>
</dbReference>
<dbReference type="RefSeq" id="WP_109566069.1">
    <property type="nucleotide sequence ID" value="NZ_QGDJ01000015.1"/>
</dbReference>
<dbReference type="InterPro" id="IPR012334">
    <property type="entry name" value="Pectin_lyas_fold"/>
</dbReference>
<name>A0A2Y9B6V3_9RHOB</name>
<keyword evidence="4" id="KW-1185">Reference proteome</keyword>
<accession>A0A2Y9B6V3</accession>
<dbReference type="InterPro" id="IPR011050">
    <property type="entry name" value="Pectin_lyase_fold/virulence"/>
</dbReference>
<feature type="chain" id="PRO_5044071928" description="Right handed beta helix region" evidence="1">
    <location>
        <begin position="30"/>
        <end position="661"/>
    </location>
</feature>
<keyword evidence="1" id="KW-0732">Signal</keyword>
<proteinExistence type="predicted"/>
<protein>
    <recommendedName>
        <fullName evidence="6">Right handed beta helix region</fullName>
    </recommendedName>
</protein>
<evidence type="ECO:0000313" key="4">
    <source>
        <dbReference type="Proteomes" id="UP000245839"/>
    </source>
</evidence>
<evidence type="ECO:0008006" key="6">
    <source>
        <dbReference type="Google" id="ProtNLM"/>
    </source>
</evidence>